<dbReference type="AlphaFoldDB" id="A0AAV9DCL8"/>
<comment type="subcellular location">
    <subcellularLocation>
        <location evidence="1">Nucleus</location>
    </subcellularLocation>
</comment>
<dbReference type="GO" id="GO:0046872">
    <property type="term" value="F:metal ion binding"/>
    <property type="evidence" value="ECO:0007669"/>
    <property type="project" value="UniProtKB-KW"/>
</dbReference>
<dbReference type="GO" id="GO:0032454">
    <property type="term" value="F:histone H3K9 demethylase activity"/>
    <property type="evidence" value="ECO:0007669"/>
    <property type="project" value="InterPro"/>
</dbReference>
<keyword evidence="3" id="KW-0479">Metal-binding</keyword>
<reference evidence="5" key="1">
    <citation type="journal article" date="2023" name="Nat. Commun.">
        <title>Diploid and tetraploid genomes of Acorus and the evolution of monocots.</title>
        <authorList>
            <person name="Ma L."/>
            <person name="Liu K.W."/>
            <person name="Li Z."/>
            <person name="Hsiao Y.Y."/>
            <person name="Qi Y."/>
            <person name="Fu T."/>
            <person name="Tang G.D."/>
            <person name="Zhang D."/>
            <person name="Sun W.H."/>
            <person name="Liu D.K."/>
            <person name="Li Y."/>
            <person name="Chen G.Z."/>
            <person name="Liu X.D."/>
            <person name="Liao X.Y."/>
            <person name="Jiang Y.T."/>
            <person name="Yu X."/>
            <person name="Hao Y."/>
            <person name="Huang J."/>
            <person name="Zhao X.W."/>
            <person name="Ke S."/>
            <person name="Chen Y.Y."/>
            <person name="Wu W.L."/>
            <person name="Hsu J.L."/>
            <person name="Lin Y.F."/>
            <person name="Huang M.D."/>
            <person name="Li C.Y."/>
            <person name="Huang L."/>
            <person name="Wang Z.W."/>
            <person name="Zhao X."/>
            <person name="Zhong W.Y."/>
            <person name="Peng D.H."/>
            <person name="Ahmad S."/>
            <person name="Lan S."/>
            <person name="Zhang J.S."/>
            <person name="Tsai W.C."/>
            <person name="Van de Peer Y."/>
            <person name="Liu Z.J."/>
        </authorList>
    </citation>
    <scope>NUCLEOTIDE SEQUENCE</scope>
    <source>
        <strain evidence="5">CP</strain>
    </source>
</reference>
<reference evidence="5" key="2">
    <citation type="submission" date="2023-06" db="EMBL/GenBank/DDBJ databases">
        <authorList>
            <person name="Ma L."/>
            <person name="Liu K.-W."/>
            <person name="Li Z."/>
            <person name="Hsiao Y.-Y."/>
            <person name="Qi Y."/>
            <person name="Fu T."/>
            <person name="Tang G."/>
            <person name="Zhang D."/>
            <person name="Sun W.-H."/>
            <person name="Liu D.-K."/>
            <person name="Li Y."/>
            <person name="Chen G.-Z."/>
            <person name="Liu X.-D."/>
            <person name="Liao X.-Y."/>
            <person name="Jiang Y.-T."/>
            <person name="Yu X."/>
            <person name="Hao Y."/>
            <person name="Huang J."/>
            <person name="Zhao X.-W."/>
            <person name="Ke S."/>
            <person name="Chen Y.-Y."/>
            <person name="Wu W.-L."/>
            <person name="Hsu J.-L."/>
            <person name="Lin Y.-F."/>
            <person name="Huang M.-D."/>
            <person name="Li C.-Y."/>
            <person name="Huang L."/>
            <person name="Wang Z.-W."/>
            <person name="Zhao X."/>
            <person name="Zhong W.-Y."/>
            <person name="Peng D.-H."/>
            <person name="Ahmad S."/>
            <person name="Lan S."/>
            <person name="Zhang J.-S."/>
            <person name="Tsai W.-C."/>
            <person name="Van De Peer Y."/>
            <person name="Liu Z.-J."/>
        </authorList>
    </citation>
    <scope>NUCLEOTIDE SEQUENCE</scope>
    <source>
        <strain evidence="5">CP</strain>
        <tissue evidence="5">Leaves</tissue>
    </source>
</reference>
<dbReference type="SUPFAM" id="SSF51197">
    <property type="entry name" value="Clavaminate synthase-like"/>
    <property type="match status" value="1"/>
</dbReference>
<dbReference type="GO" id="GO:0006357">
    <property type="term" value="P:regulation of transcription by RNA polymerase II"/>
    <property type="evidence" value="ECO:0007669"/>
    <property type="project" value="TreeGrafter"/>
</dbReference>
<evidence type="ECO:0000256" key="1">
    <source>
        <dbReference type="ARBA" id="ARBA00004123"/>
    </source>
</evidence>
<dbReference type="EMBL" id="JAUJYO010000014">
    <property type="protein sequence ID" value="KAK1298993.1"/>
    <property type="molecule type" value="Genomic_DNA"/>
</dbReference>
<accession>A0AAV9DCL8</accession>
<dbReference type="Proteomes" id="UP001180020">
    <property type="component" value="Unassembled WGS sequence"/>
</dbReference>
<evidence type="ECO:0000256" key="4">
    <source>
        <dbReference type="ARBA" id="ARBA00023242"/>
    </source>
</evidence>
<evidence type="ECO:0000256" key="2">
    <source>
        <dbReference type="ARBA" id="ARBA00006801"/>
    </source>
</evidence>
<dbReference type="GO" id="GO:0000118">
    <property type="term" value="C:histone deacetylase complex"/>
    <property type="evidence" value="ECO:0007669"/>
    <property type="project" value="TreeGrafter"/>
</dbReference>
<keyword evidence="4" id="KW-0539">Nucleus</keyword>
<dbReference type="PANTHER" id="PTHR12549:SF38">
    <property type="entry name" value="JMJC DOMAIN-CONTAINING HISTONE DEMETHYLASE 2, ISOFORM A"/>
    <property type="match status" value="1"/>
</dbReference>
<evidence type="ECO:0000313" key="6">
    <source>
        <dbReference type="Proteomes" id="UP001180020"/>
    </source>
</evidence>
<comment type="similarity">
    <text evidence="2">Belongs to the JARID1 histone demethylase family.</text>
</comment>
<dbReference type="GO" id="GO:0003712">
    <property type="term" value="F:transcription coregulator activity"/>
    <property type="evidence" value="ECO:0007669"/>
    <property type="project" value="TreeGrafter"/>
</dbReference>
<protein>
    <submittedName>
        <fullName evidence="5">Uncharacterized protein</fullName>
    </submittedName>
</protein>
<gene>
    <name evidence="5" type="ORF">QJS10_CPB14g01031</name>
</gene>
<comment type="caution">
    <text evidence="5">The sequence shown here is derived from an EMBL/GenBank/DDBJ whole genome shotgun (WGS) entry which is preliminary data.</text>
</comment>
<sequence>MEQGGEIQFSGFQEKPNVNNLDKQTVGLFETPERSTKRTRTKVYVRTKRKRCTDKESANGNNEHQFNYDNFLASQTNNCGDIPGKPTTLGKMRKSASTIGDIDGKQEIWVQKGETESVATYNEVKPELETGGALWDIFRREDVPKLQKYVEKHSREFGHIYCRLVEQSCIKVAVDFVSPEYVNECVRLTEEFRKLPLGHKAKEDKLEVDE</sequence>
<evidence type="ECO:0000313" key="5">
    <source>
        <dbReference type="EMBL" id="KAK1298993.1"/>
    </source>
</evidence>
<dbReference type="Gene3D" id="2.60.120.650">
    <property type="entry name" value="Cupin"/>
    <property type="match status" value="2"/>
</dbReference>
<dbReference type="GO" id="GO:0000785">
    <property type="term" value="C:chromatin"/>
    <property type="evidence" value="ECO:0007669"/>
    <property type="project" value="TreeGrafter"/>
</dbReference>
<organism evidence="5 6">
    <name type="scientific">Acorus calamus</name>
    <name type="common">Sweet flag</name>
    <dbReference type="NCBI Taxonomy" id="4465"/>
    <lineage>
        <taxon>Eukaryota</taxon>
        <taxon>Viridiplantae</taxon>
        <taxon>Streptophyta</taxon>
        <taxon>Embryophyta</taxon>
        <taxon>Tracheophyta</taxon>
        <taxon>Spermatophyta</taxon>
        <taxon>Magnoliopsida</taxon>
        <taxon>Liliopsida</taxon>
        <taxon>Acoraceae</taxon>
        <taxon>Acorus</taxon>
    </lineage>
</organism>
<name>A0AAV9DCL8_ACOCL</name>
<proteinExistence type="inferred from homology"/>
<dbReference type="GO" id="GO:0031490">
    <property type="term" value="F:chromatin DNA binding"/>
    <property type="evidence" value="ECO:0007669"/>
    <property type="project" value="TreeGrafter"/>
</dbReference>
<keyword evidence="6" id="KW-1185">Reference proteome</keyword>
<evidence type="ECO:0000256" key="3">
    <source>
        <dbReference type="ARBA" id="ARBA00022723"/>
    </source>
</evidence>
<dbReference type="PANTHER" id="PTHR12549">
    <property type="entry name" value="JMJC DOMAIN-CONTAINING HISTONE DEMETHYLATION PROTEIN"/>
    <property type="match status" value="1"/>
</dbReference>
<dbReference type="InterPro" id="IPR045109">
    <property type="entry name" value="LSDs-like"/>
</dbReference>